<accession>W5WAZ8</accession>
<evidence type="ECO:0000313" key="2">
    <source>
        <dbReference type="Proteomes" id="UP000019225"/>
    </source>
</evidence>
<proteinExistence type="predicted"/>
<dbReference type="PANTHER" id="PTHR12526">
    <property type="entry name" value="GLYCOSYLTRANSFERASE"/>
    <property type="match status" value="1"/>
</dbReference>
<dbReference type="SUPFAM" id="SSF53756">
    <property type="entry name" value="UDP-Glycosyltransferase/glycogen phosphorylase"/>
    <property type="match status" value="1"/>
</dbReference>
<name>W5WAZ8_9PSEU</name>
<dbReference type="Proteomes" id="UP000019225">
    <property type="component" value="Chromosome"/>
</dbReference>
<dbReference type="AlphaFoldDB" id="W5WAZ8"/>
<dbReference type="Pfam" id="PF13692">
    <property type="entry name" value="Glyco_trans_1_4"/>
    <property type="match status" value="1"/>
</dbReference>
<keyword evidence="2" id="KW-1185">Reference proteome</keyword>
<dbReference type="Gene3D" id="3.40.50.2000">
    <property type="entry name" value="Glycogen Phosphorylase B"/>
    <property type="match status" value="1"/>
</dbReference>
<dbReference type="OrthoDB" id="647453at2"/>
<protein>
    <submittedName>
        <fullName evidence="1">Uncharacterized protein</fullName>
    </submittedName>
</protein>
<dbReference type="RefSeq" id="WP_158510799.1">
    <property type="nucleotide sequence ID" value="NZ_CP007155.1"/>
</dbReference>
<dbReference type="EMBL" id="CP007155">
    <property type="protein sequence ID" value="AHH98313.1"/>
    <property type="molecule type" value="Genomic_DNA"/>
</dbReference>
<dbReference type="eggNOG" id="COG0438">
    <property type="taxonomic scope" value="Bacteria"/>
</dbReference>
<dbReference type="STRING" id="1449976.KALB_4951"/>
<evidence type="ECO:0000313" key="1">
    <source>
        <dbReference type="EMBL" id="AHH98313.1"/>
    </source>
</evidence>
<dbReference type="KEGG" id="kal:KALB_4951"/>
<gene>
    <name evidence="1" type="ORF">KALB_4951</name>
</gene>
<organism evidence="1 2">
    <name type="scientific">Kutzneria albida DSM 43870</name>
    <dbReference type="NCBI Taxonomy" id="1449976"/>
    <lineage>
        <taxon>Bacteria</taxon>
        <taxon>Bacillati</taxon>
        <taxon>Actinomycetota</taxon>
        <taxon>Actinomycetes</taxon>
        <taxon>Pseudonocardiales</taxon>
        <taxon>Pseudonocardiaceae</taxon>
        <taxon>Kutzneria</taxon>
    </lineage>
</organism>
<dbReference type="CDD" id="cd03801">
    <property type="entry name" value="GT4_PimA-like"/>
    <property type="match status" value="1"/>
</dbReference>
<dbReference type="HOGENOM" id="CLU_775712_0_0_11"/>
<dbReference type="PATRIC" id="fig|1449976.3.peg.4969"/>
<sequence>MTRIFGWQEDTSGCGHYRIQVPLKALASRGFDATYGRVLPLDVLHDSTADVIVAQRLADPGSTRTWQHLAEHSDSMLVLDLDDDMWNIEAHNEPAFSVYNQQALRDLERNIAAAHLVTVSTATLAEVASKFNSNVAVVPNCVDSWMLDHQPPVTNDLLTVGWAGGYSHLKDWDECAPAVKRFVDRNPDVELHTIGAYFTARPNRARHSNWLPGVEDYLRYIDFDIGLAPLRPGVFNRSKSDLRVRELGALGIPVIASDFGPYADTVAHGETGWLVKYPHDWTTALRALADPDTRAAMSIAARQVARGWTIDHNLHHWLDAYNLNHHGNNHDRAEDSPDAHVAAHLLQ</sequence>
<reference evidence="1 2" key="1">
    <citation type="journal article" date="2014" name="BMC Genomics">
        <title>Complete genome sequence of producer of the glycopeptide antibiotic Aculeximycin Kutzneria albida DSM 43870T, a representative of minor genus of Pseudonocardiaceae.</title>
        <authorList>
            <person name="Rebets Y."/>
            <person name="Tokovenko B."/>
            <person name="Lushchyk I."/>
            <person name="Ruckert C."/>
            <person name="Zaburannyi N."/>
            <person name="Bechthold A."/>
            <person name="Kalinowski J."/>
            <person name="Luzhetskyy A."/>
        </authorList>
    </citation>
    <scope>NUCLEOTIDE SEQUENCE [LARGE SCALE GENOMIC DNA]</scope>
    <source>
        <strain evidence="1">DSM 43870</strain>
    </source>
</reference>